<dbReference type="GO" id="GO:0008987">
    <property type="term" value="F:quinolinate synthetase A activity"/>
    <property type="evidence" value="ECO:0007669"/>
    <property type="project" value="UniProtKB-UniRule"/>
</dbReference>
<organism evidence="11 12">
    <name type="scientific">Porphyromonas macacae</name>
    <dbReference type="NCBI Taxonomy" id="28115"/>
    <lineage>
        <taxon>Bacteria</taxon>
        <taxon>Pseudomonadati</taxon>
        <taxon>Bacteroidota</taxon>
        <taxon>Bacteroidia</taxon>
        <taxon>Bacteroidales</taxon>
        <taxon>Porphyromonadaceae</taxon>
        <taxon>Porphyromonas</taxon>
    </lineage>
</organism>
<accession>A0A0A2EC79</accession>
<keyword evidence="4" id="KW-0004">4Fe-4S</keyword>
<evidence type="ECO:0000313" key="12">
    <source>
        <dbReference type="Proteomes" id="UP000030103"/>
    </source>
</evidence>
<dbReference type="Gene3D" id="3.40.50.10800">
    <property type="entry name" value="NadA-like"/>
    <property type="match status" value="3"/>
</dbReference>
<dbReference type="Pfam" id="PF02445">
    <property type="entry name" value="NadA"/>
    <property type="match status" value="1"/>
</dbReference>
<dbReference type="Proteomes" id="UP000030103">
    <property type="component" value="Unassembled WGS sequence"/>
</dbReference>
<evidence type="ECO:0000256" key="9">
    <source>
        <dbReference type="ARBA" id="ARBA00023014"/>
    </source>
</evidence>
<comment type="pathway">
    <text evidence="2">Cofactor biosynthesis; NAD(+) biosynthesis; quinolinate from iminoaspartate: step 1/1.</text>
</comment>
<protein>
    <recommendedName>
        <fullName evidence="3 10">Quinolinate synthase</fullName>
        <ecNumber evidence="3 10">2.5.1.72</ecNumber>
    </recommendedName>
</protein>
<dbReference type="InterPro" id="IPR036094">
    <property type="entry name" value="NadA_sf"/>
</dbReference>
<dbReference type="eggNOG" id="COG0379">
    <property type="taxonomic scope" value="Bacteria"/>
</dbReference>
<keyword evidence="5" id="KW-0662">Pyridine nucleotide biosynthesis</keyword>
<dbReference type="InterPro" id="IPR003473">
    <property type="entry name" value="NadA"/>
</dbReference>
<evidence type="ECO:0000256" key="8">
    <source>
        <dbReference type="ARBA" id="ARBA00023004"/>
    </source>
</evidence>
<dbReference type="NCBIfam" id="NF006878">
    <property type="entry name" value="PRK09375.1-2"/>
    <property type="match status" value="1"/>
</dbReference>
<dbReference type="EMBL" id="JRFA01000016">
    <property type="protein sequence ID" value="KGN74044.1"/>
    <property type="molecule type" value="Genomic_DNA"/>
</dbReference>
<evidence type="ECO:0000256" key="5">
    <source>
        <dbReference type="ARBA" id="ARBA00022642"/>
    </source>
</evidence>
<comment type="caution">
    <text evidence="11">The sequence shown here is derived from an EMBL/GenBank/DDBJ whole genome shotgun (WGS) entry which is preliminary data.</text>
</comment>
<dbReference type="PANTHER" id="PTHR30573:SF0">
    <property type="entry name" value="QUINOLINATE SYNTHASE, CHLOROPLASTIC"/>
    <property type="match status" value="1"/>
</dbReference>
<gene>
    <name evidence="11" type="ORF">HQ47_06150</name>
</gene>
<sequence>MKKEEIIAEIARLKKEKNVLILAHYYARPEVQDIADFIGDSLQLSRQAAETQADIILFCGVHFMAETAAVLSPYKKVLAPTKYAGCSLAEGADAEGLRRWHEKNPTGLVVSYVNTTAAVKAETDYCVTSSNALEIVKSLPAGVPVLFGPDRNLGAYIAKETGREMELWDACCFVHERIDTESIEAALYAYPEADVLIHPESKGANDVSVMNHPRCFMYSTAGILAHASRSSKQQFVIATEPETLHLLKKQNPGKEFIAIQLENRCHYMKQAGLWEVLEALREEKYRVTVPDEIRERALISLERMLRFG</sequence>
<evidence type="ECO:0000313" key="11">
    <source>
        <dbReference type="EMBL" id="KGN74044.1"/>
    </source>
</evidence>
<evidence type="ECO:0000256" key="1">
    <source>
        <dbReference type="ARBA" id="ARBA00001966"/>
    </source>
</evidence>
<keyword evidence="8" id="KW-0408">Iron</keyword>
<dbReference type="PANTHER" id="PTHR30573">
    <property type="entry name" value="QUINOLINATE SYNTHETASE A"/>
    <property type="match status" value="1"/>
</dbReference>
<dbReference type="GO" id="GO:0034628">
    <property type="term" value="P:'de novo' NAD+ biosynthetic process from L-aspartate"/>
    <property type="evidence" value="ECO:0007669"/>
    <property type="project" value="TreeGrafter"/>
</dbReference>
<dbReference type="GO" id="GO:0051539">
    <property type="term" value="F:4 iron, 4 sulfur cluster binding"/>
    <property type="evidence" value="ECO:0007669"/>
    <property type="project" value="UniProtKB-KW"/>
</dbReference>
<keyword evidence="12" id="KW-1185">Reference proteome</keyword>
<keyword evidence="7" id="KW-0479">Metal-binding</keyword>
<dbReference type="EC" id="2.5.1.72" evidence="3 10"/>
<evidence type="ECO:0000256" key="7">
    <source>
        <dbReference type="ARBA" id="ARBA00022723"/>
    </source>
</evidence>
<keyword evidence="9" id="KW-0411">Iron-sulfur</keyword>
<keyword evidence="6" id="KW-0808">Transferase</keyword>
<dbReference type="SUPFAM" id="SSF142754">
    <property type="entry name" value="NadA-like"/>
    <property type="match status" value="1"/>
</dbReference>
<dbReference type="STRING" id="28115.HQ47_06150"/>
<dbReference type="NCBIfam" id="TIGR00550">
    <property type="entry name" value="nadA"/>
    <property type="match status" value="1"/>
</dbReference>
<evidence type="ECO:0000256" key="2">
    <source>
        <dbReference type="ARBA" id="ARBA00005065"/>
    </source>
</evidence>
<evidence type="ECO:0000256" key="3">
    <source>
        <dbReference type="ARBA" id="ARBA00012669"/>
    </source>
</evidence>
<dbReference type="OrthoDB" id="9801204at2"/>
<dbReference type="AlphaFoldDB" id="A0A0A2EC79"/>
<evidence type="ECO:0000256" key="4">
    <source>
        <dbReference type="ARBA" id="ARBA00022485"/>
    </source>
</evidence>
<dbReference type="GO" id="GO:0046872">
    <property type="term" value="F:metal ion binding"/>
    <property type="evidence" value="ECO:0007669"/>
    <property type="project" value="UniProtKB-KW"/>
</dbReference>
<evidence type="ECO:0000256" key="6">
    <source>
        <dbReference type="ARBA" id="ARBA00022679"/>
    </source>
</evidence>
<evidence type="ECO:0000256" key="10">
    <source>
        <dbReference type="NCBIfam" id="TIGR00550"/>
    </source>
</evidence>
<name>A0A0A2EC79_9PORP</name>
<proteinExistence type="predicted"/>
<reference evidence="11 12" key="1">
    <citation type="submission" date="2014-09" db="EMBL/GenBank/DDBJ databases">
        <title>Draft Genome Sequence of Porphyromonas macacae COT-192_OH2859.</title>
        <authorList>
            <person name="Wallis C."/>
            <person name="Deusch O."/>
            <person name="O'Flynn C."/>
            <person name="Davis I."/>
            <person name="Horsfall A."/>
            <person name="Kirkwood N."/>
            <person name="Harris S."/>
            <person name="Eisen J.A."/>
            <person name="Coil D.A."/>
            <person name="Darling A.E."/>
            <person name="Jospin G."/>
            <person name="Alexiev A."/>
        </authorList>
    </citation>
    <scope>NUCLEOTIDE SEQUENCE [LARGE SCALE GENOMIC DNA]</scope>
    <source>
        <strain evidence="12">COT-192 OH2859</strain>
    </source>
</reference>
<comment type="cofactor">
    <cofactor evidence="1">
        <name>[4Fe-4S] cluster</name>
        <dbReference type="ChEBI" id="CHEBI:49883"/>
    </cofactor>
</comment>
<dbReference type="RefSeq" id="WP_036874019.1">
    <property type="nucleotide sequence ID" value="NZ_JRFA01000016.1"/>
</dbReference>
<dbReference type="UniPathway" id="UPA00253">
    <property type="reaction ID" value="UER00327"/>
</dbReference>